<evidence type="ECO:0000259" key="4">
    <source>
        <dbReference type="Pfam" id="PF00005"/>
    </source>
</evidence>
<sequence length="131" mass="14631">MESVAERLDLTDVLDEYPDSLPHADLRRLEIARALATDPELLLLDEPFAGLNKQEMRNLSEAITAVRDDGITIVIIDHNMRGLMALVDEVLVLHNGRKLVQGDPDAVTSDERVQQAYLAGWDEDDEEVPAE</sequence>
<dbReference type="EMBL" id="BATA01000108">
    <property type="protein sequence ID" value="GAD53821.1"/>
    <property type="molecule type" value="Genomic_DNA"/>
</dbReference>
<evidence type="ECO:0000313" key="6">
    <source>
        <dbReference type="Proteomes" id="UP000016986"/>
    </source>
</evidence>
<keyword evidence="1" id="KW-0813">Transport</keyword>
<dbReference type="SUPFAM" id="SSF52540">
    <property type="entry name" value="P-loop containing nucleoside triphosphate hydrolases"/>
    <property type="match status" value="1"/>
</dbReference>
<feature type="domain" description="ABC transporter" evidence="4">
    <location>
        <begin position="2"/>
        <end position="49"/>
    </location>
</feature>
<accession>U2YHA3</accession>
<evidence type="ECO:0000256" key="3">
    <source>
        <dbReference type="ARBA" id="ARBA00022840"/>
    </source>
</evidence>
<dbReference type="GO" id="GO:0016887">
    <property type="term" value="F:ATP hydrolysis activity"/>
    <property type="evidence" value="ECO:0007669"/>
    <property type="project" value="InterPro"/>
</dbReference>
<dbReference type="Gene3D" id="3.40.50.300">
    <property type="entry name" value="P-loop containing nucleotide triphosphate hydrolases"/>
    <property type="match status" value="1"/>
</dbReference>
<organism evidence="5 6">
    <name type="scientific">Halarchaeum acidiphilum MH1-52-1</name>
    <dbReference type="NCBI Taxonomy" id="1261545"/>
    <lineage>
        <taxon>Archaea</taxon>
        <taxon>Methanobacteriati</taxon>
        <taxon>Methanobacteriota</taxon>
        <taxon>Stenosarchaea group</taxon>
        <taxon>Halobacteria</taxon>
        <taxon>Halobacteriales</taxon>
        <taxon>Halobacteriaceae</taxon>
    </lineage>
</organism>
<dbReference type="PANTHER" id="PTHR45772:SF2">
    <property type="entry name" value="ABC TRANSPORTER ATP-BINDING PROTEIN"/>
    <property type="match status" value="1"/>
</dbReference>
<dbReference type="PANTHER" id="PTHR45772">
    <property type="entry name" value="CONSERVED COMPONENT OF ABC TRANSPORTER FOR NATURAL AMINO ACIDS-RELATED"/>
    <property type="match status" value="1"/>
</dbReference>
<evidence type="ECO:0000256" key="1">
    <source>
        <dbReference type="ARBA" id="ARBA00022448"/>
    </source>
</evidence>
<comment type="caution">
    <text evidence="5">The sequence shown here is derived from an EMBL/GenBank/DDBJ whole genome shotgun (WGS) entry which is preliminary data.</text>
</comment>
<dbReference type="AlphaFoldDB" id="U2YHA3"/>
<dbReference type="eggNOG" id="arCOG00926">
    <property type="taxonomic scope" value="Archaea"/>
</dbReference>
<protein>
    <submittedName>
        <fullName evidence="5">Branched-chain amino acid transport ATP-binding protein LivG</fullName>
    </submittedName>
</protein>
<name>U2YHA3_9EURY</name>
<dbReference type="InterPro" id="IPR003439">
    <property type="entry name" value="ABC_transporter-like_ATP-bd"/>
</dbReference>
<dbReference type="Pfam" id="PF00005">
    <property type="entry name" value="ABC_tran"/>
    <property type="match status" value="1"/>
</dbReference>
<evidence type="ECO:0000313" key="5">
    <source>
        <dbReference type="EMBL" id="GAD53821.1"/>
    </source>
</evidence>
<keyword evidence="6" id="KW-1185">Reference proteome</keyword>
<keyword evidence="3 5" id="KW-0067">ATP-binding</keyword>
<evidence type="ECO:0000256" key="2">
    <source>
        <dbReference type="ARBA" id="ARBA00022741"/>
    </source>
</evidence>
<gene>
    <name evidence="5" type="ORF">MBEHAL_2581</name>
</gene>
<keyword evidence="2" id="KW-0547">Nucleotide-binding</keyword>
<reference evidence="5 6" key="1">
    <citation type="submission" date="2013-09" db="EMBL/GenBank/DDBJ databases">
        <title>Whole genome sequencing of Halarchaeum acidiphilum strain MH1-52-1.</title>
        <authorList>
            <person name="Shimane Y."/>
            <person name="Minegishi H."/>
            <person name="Nishi S."/>
            <person name="Echigo A."/>
            <person name="Shuto A."/>
            <person name="Konishi M."/>
            <person name="Ito T."/>
            <person name="Ohkuma M."/>
            <person name="Ohta Y."/>
            <person name="Nagano Y."/>
            <person name="Tsubouchi T."/>
            <person name="Mori K."/>
            <person name="Usui K."/>
            <person name="Kamekura M."/>
            <person name="Usami R."/>
            <person name="Takaki Y."/>
            <person name="Hatada Y."/>
        </authorList>
    </citation>
    <scope>NUCLEOTIDE SEQUENCE [LARGE SCALE GENOMIC DNA]</scope>
    <source>
        <strain evidence="5 6">JCM 16109</strain>
    </source>
</reference>
<dbReference type="GO" id="GO:0005524">
    <property type="term" value="F:ATP binding"/>
    <property type="evidence" value="ECO:0007669"/>
    <property type="project" value="UniProtKB-KW"/>
</dbReference>
<proteinExistence type="predicted"/>
<dbReference type="Proteomes" id="UP000016986">
    <property type="component" value="Unassembled WGS sequence"/>
</dbReference>
<dbReference type="GO" id="GO:0005886">
    <property type="term" value="C:plasma membrane"/>
    <property type="evidence" value="ECO:0007669"/>
    <property type="project" value="TreeGrafter"/>
</dbReference>
<dbReference type="InterPro" id="IPR051120">
    <property type="entry name" value="ABC_AA/LPS_Transport"/>
</dbReference>
<dbReference type="InterPro" id="IPR027417">
    <property type="entry name" value="P-loop_NTPase"/>
</dbReference>